<dbReference type="EMBL" id="CP036262">
    <property type="protein sequence ID" value="QDS92024.1"/>
    <property type="molecule type" value="Genomic_DNA"/>
</dbReference>
<dbReference type="PANTHER" id="PTHR43133:SF51">
    <property type="entry name" value="RNA POLYMERASE SIGMA FACTOR"/>
    <property type="match status" value="1"/>
</dbReference>
<dbReference type="KEGG" id="rml:FF011L_07600"/>
<dbReference type="InterPro" id="IPR013324">
    <property type="entry name" value="RNA_pol_sigma_r3/r4-like"/>
</dbReference>
<dbReference type="NCBIfam" id="TIGR02937">
    <property type="entry name" value="sigma70-ECF"/>
    <property type="match status" value="1"/>
</dbReference>
<organism evidence="7 8">
    <name type="scientific">Roseimaritima multifibrata</name>
    <dbReference type="NCBI Taxonomy" id="1930274"/>
    <lineage>
        <taxon>Bacteria</taxon>
        <taxon>Pseudomonadati</taxon>
        <taxon>Planctomycetota</taxon>
        <taxon>Planctomycetia</taxon>
        <taxon>Pirellulales</taxon>
        <taxon>Pirellulaceae</taxon>
        <taxon>Roseimaritima</taxon>
    </lineage>
</organism>
<evidence type="ECO:0000259" key="6">
    <source>
        <dbReference type="Pfam" id="PF08281"/>
    </source>
</evidence>
<dbReference type="AlphaFoldDB" id="A0A517MAX0"/>
<dbReference type="OrthoDB" id="9797134at2"/>
<dbReference type="InterPro" id="IPR036388">
    <property type="entry name" value="WH-like_DNA-bd_sf"/>
</dbReference>
<evidence type="ECO:0000256" key="2">
    <source>
        <dbReference type="ARBA" id="ARBA00023015"/>
    </source>
</evidence>
<dbReference type="InterPro" id="IPR013325">
    <property type="entry name" value="RNA_pol_sigma_r2"/>
</dbReference>
<dbReference type="GO" id="GO:0003677">
    <property type="term" value="F:DNA binding"/>
    <property type="evidence" value="ECO:0007669"/>
    <property type="project" value="InterPro"/>
</dbReference>
<accession>A0A517MAX0</accession>
<dbReference type="Pfam" id="PF08281">
    <property type="entry name" value="Sigma70_r4_2"/>
    <property type="match status" value="1"/>
</dbReference>
<name>A0A517MAX0_9BACT</name>
<reference evidence="7 8" key="1">
    <citation type="submission" date="2019-02" db="EMBL/GenBank/DDBJ databases">
        <title>Deep-cultivation of Planctomycetes and their phenomic and genomic characterization uncovers novel biology.</title>
        <authorList>
            <person name="Wiegand S."/>
            <person name="Jogler M."/>
            <person name="Boedeker C."/>
            <person name="Pinto D."/>
            <person name="Vollmers J."/>
            <person name="Rivas-Marin E."/>
            <person name="Kohn T."/>
            <person name="Peeters S.H."/>
            <person name="Heuer A."/>
            <person name="Rast P."/>
            <person name="Oberbeckmann S."/>
            <person name="Bunk B."/>
            <person name="Jeske O."/>
            <person name="Meyerdierks A."/>
            <person name="Storesund J.E."/>
            <person name="Kallscheuer N."/>
            <person name="Luecker S."/>
            <person name="Lage O.M."/>
            <person name="Pohl T."/>
            <person name="Merkel B.J."/>
            <person name="Hornburger P."/>
            <person name="Mueller R.-W."/>
            <person name="Bruemmer F."/>
            <person name="Labrenz M."/>
            <person name="Spormann A.M."/>
            <person name="Op den Camp H."/>
            <person name="Overmann J."/>
            <person name="Amann R."/>
            <person name="Jetten M.S.M."/>
            <person name="Mascher T."/>
            <person name="Medema M.H."/>
            <person name="Devos D.P."/>
            <person name="Kaster A.-K."/>
            <person name="Ovreas L."/>
            <person name="Rohde M."/>
            <person name="Galperin M.Y."/>
            <person name="Jogler C."/>
        </authorList>
    </citation>
    <scope>NUCLEOTIDE SEQUENCE [LARGE SCALE GENOMIC DNA]</scope>
    <source>
        <strain evidence="7 8">FF011L</strain>
    </source>
</reference>
<feature type="domain" description="RNA polymerase sigma factor 70 region 4 type 2" evidence="6">
    <location>
        <begin position="114"/>
        <end position="166"/>
    </location>
</feature>
<feature type="domain" description="RNA polymerase sigma-70 region 2" evidence="5">
    <location>
        <begin position="15"/>
        <end position="81"/>
    </location>
</feature>
<dbReference type="GO" id="GO:0006352">
    <property type="term" value="P:DNA-templated transcription initiation"/>
    <property type="evidence" value="ECO:0007669"/>
    <property type="project" value="InterPro"/>
</dbReference>
<dbReference type="InterPro" id="IPR014284">
    <property type="entry name" value="RNA_pol_sigma-70_dom"/>
</dbReference>
<keyword evidence="2" id="KW-0805">Transcription regulation</keyword>
<sequence>MNSSQPNAYDLFEILVRENSRMLMAYIRCAIRDSASADDIWQETMLVAWRRINEFDRSRPFGPWLRGIAARVILGFGRKQSYTVQVDESTLEFLDSRFENLQSLRGDTLDEKLQALRDCVASLPEHYRTCIEMRFMKGVKPSELSKQIDLTLESVKKRLVRAKAMLVACIDKKMMTE</sequence>
<evidence type="ECO:0000313" key="8">
    <source>
        <dbReference type="Proteomes" id="UP000320672"/>
    </source>
</evidence>
<dbReference type="PANTHER" id="PTHR43133">
    <property type="entry name" value="RNA POLYMERASE ECF-TYPE SIGMA FACTO"/>
    <property type="match status" value="1"/>
</dbReference>
<evidence type="ECO:0000256" key="1">
    <source>
        <dbReference type="ARBA" id="ARBA00010641"/>
    </source>
</evidence>
<evidence type="ECO:0000256" key="3">
    <source>
        <dbReference type="ARBA" id="ARBA00023082"/>
    </source>
</evidence>
<keyword evidence="8" id="KW-1185">Reference proteome</keyword>
<dbReference type="Proteomes" id="UP000320672">
    <property type="component" value="Chromosome"/>
</dbReference>
<dbReference type="InterPro" id="IPR007627">
    <property type="entry name" value="RNA_pol_sigma70_r2"/>
</dbReference>
<evidence type="ECO:0000259" key="5">
    <source>
        <dbReference type="Pfam" id="PF04542"/>
    </source>
</evidence>
<dbReference type="RefSeq" id="WP_145350188.1">
    <property type="nucleotide sequence ID" value="NZ_CP036262.1"/>
</dbReference>
<evidence type="ECO:0000313" key="7">
    <source>
        <dbReference type="EMBL" id="QDS92024.1"/>
    </source>
</evidence>
<protein>
    <submittedName>
        <fullName evidence="7">RNA polymerase sigma factor SigM</fullName>
    </submittedName>
</protein>
<dbReference type="Gene3D" id="1.10.1740.10">
    <property type="match status" value="1"/>
</dbReference>
<dbReference type="SUPFAM" id="SSF88659">
    <property type="entry name" value="Sigma3 and sigma4 domains of RNA polymerase sigma factors"/>
    <property type="match status" value="1"/>
</dbReference>
<dbReference type="SUPFAM" id="SSF88946">
    <property type="entry name" value="Sigma2 domain of RNA polymerase sigma factors"/>
    <property type="match status" value="1"/>
</dbReference>
<dbReference type="InterPro" id="IPR013249">
    <property type="entry name" value="RNA_pol_sigma70_r4_t2"/>
</dbReference>
<dbReference type="GO" id="GO:0016987">
    <property type="term" value="F:sigma factor activity"/>
    <property type="evidence" value="ECO:0007669"/>
    <property type="project" value="UniProtKB-KW"/>
</dbReference>
<evidence type="ECO:0000256" key="4">
    <source>
        <dbReference type="ARBA" id="ARBA00023163"/>
    </source>
</evidence>
<dbReference type="Pfam" id="PF04542">
    <property type="entry name" value="Sigma70_r2"/>
    <property type="match status" value="1"/>
</dbReference>
<dbReference type="Gene3D" id="1.10.10.10">
    <property type="entry name" value="Winged helix-like DNA-binding domain superfamily/Winged helix DNA-binding domain"/>
    <property type="match status" value="1"/>
</dbReference>
<comment type="similarity">
    <text evidence="1">Belongs to the sigma-70 factor family. ECF subfamily.</text>
</comment>
<keyword evidence="3" id="KW-0731">Sigma factor</keyword>
<keyword evidence="4" id="KW-0804">Transcription</keyword>
<dbReference type="InterPro" id="IPR039425">
    <property type="entry name" value="RNA_pol_sigma-70-like"/>
</dbReference>
<gene>
    <name evidence="7" type="primary">sigM_1</name>
    <name evidence="7" type="ORF">FF011L_07600</name>
</gene>
<proteinExistence type="inferred from homology"/>